<evidence type="ECO:0000256" key="1">
    <source>
        <dbReference type="SAM" id="MobiDB-lite"/>
    </source>
</evidence>
<dbReference type="AlphaFoldDB" id="A0A840PMA9"/>
<dbReference type="Proteomes" id="UP000578449">
    <property type="component" value="Unassembled WGS sequence"/>
</dbReference>
<sequence length="247" mass="26170">MSEMSALDKEFTATLVKSPAKGGHTYVVWPESVAFFGTRGLVKVRGSIDGHPFRGSFMAMGDGTHKLPVKAEVRRAIGKEAGDTVTVLLQENGRGGPMPLYIALIYTAEVDWSRPEYADGLREYAAFEEAHRAVLRGGHALYPTATATTVRVPGGKGGRPIVGDGPYAETKEALTGFYDGKARPRVGTGRCRRGRQALAGALRVAGLRAGAGAGLSASDSSEYCSSSRAASPLTRLTTRRPRVAKSS</sequence>
<reference evidence="2 3" key="1">
    <citation type="submission" date="2020-08" db="EMBL/GenBank/DDBJ databases">
        <title>Genomic Encyclopedia of Type Strains, Phase IV (KMG-IV): sequencing the most valuable type-strain genomes for metagenomic binning, comparative biology and taxonomic classification.</title>
        <authorList>
            <person name="Goeker M."/>
        </authorList>
    </citation>
    <scope>NUCLEOTIDE SEQUENCE [LARGE SCALE GENOMIC DNA]</scope>
    <source>
        <strain evidence="2 3">DSM 45615</strain>
    </source>
</reference>
<dbReference type="Gene3D" id="2.40.30.100">
    <property type="entry name" value="AF2212/PG0164-like"/>
    <property type="match status" value="1"/>
</dbReference>
<dbReference type="SUPFAM" id="SSF54909">
    <property type="entry name" value="Dimeric alpha+beta barrel"/>
    <property type="match status" value="1"/>
</dbReference>
<comment type="caution">
    <text evidence="2">The sequence shown here is derived from an EMBL/GenBank/DDBJ whole genome shotgun (WGS) entry which is preliminary data.</text>
</comment>
<dbReference type="EMBL" id="JACHGN010000025">
    <property type="protein sequence ID" value="MBB5138790.1"/>
    <property type="molecule type" value="Genomic_DNA"/>
</dbReference>
<evidence type="ECO:0008006" key="4">
    <source>
        <dbReference type="Google" id="ProtNLM"/>
    </source>
</evidence>
<dbReference type="Pfam" id="PF08922">
    <property type="entry name" value="DUF1905"/>
    <property type="match status" value="1"/>
</dbReference>
<organism evidence="2 3">
    <name type="scientific">Thermocatellispora tengchongensis</name>
    <dbReference type="NCBI Taxonomy" id="1073253"/>
    <lineage>
        <taxon>Bacteria</taxon>
        <taxon>Bacillati</taxon>
        <taxon>Actinomycetota</taxon>
        <taxon>Actinomycetes</taxon>
        <taxon>Streptosporangiales</taxon>
        <taxon>Streptosporangiaceae</taxon>
        <taxon>Thermocatellispora</taxon>
    </lineage>
</organism>
<dbReference type="Gene3D" id="3.30.70.1060">
    <property type="entry name" value="Dimeric alpha+beta barrel"/>
    <property type="match status" value="1"/>
</dbReference>
<dbReference type="InterPro" id="IPR037079">
    <property type="entry name" value="AF2212/PG0164-like_sf"/>
</dbReference>
<name>A0A840PMA9_9ACTN</name>
<feature type="compositionally biased region" description="Low complexity" evidence="1">
    <location>
        <begin position="214"/>
        <end position="236"/>
    </location>
</feature>
<feature type="compositionally biased region" description="Basic residues" evidence="1">
    <location>
        <begin position="237"/>
        <end position="247"/>
    </location>
</feature>
<feature type="region of interest" description="Disordered" evidence="1">
    <location>
        <begin position="214"/>
        <end position="247"/>
    </location>
</feature>
<accession>A0A840PMA9</accession>
<dbReference type="SUPFAM" id="SSF141694">
    <property type="entry name" value="AF2212/PG0164-like"/>
    <property type="match status" value="1"/>
</dbReference>
<protein>
    <recommendedName>
        <fullName evidence="4">DUF1905 domain-containing protein</fullName>
    </recommendedName>
</protein>
<dbReference type="InterPro" id="IPR015018">
    <property type="entry name" value="DUF1905"/>
</dbReference>
<proteinExistence type="predicted"/>
<evidence type="ECO:0000313" key="3">
    <source>
        <dbReference type="Proteomes" id="UP000578449"/>
    </source>
</evidence>
<keyword evidence="3" id="KW-1185">Reference proteome</keyword>
<evidence type="ECO:0000313" key="2">
    <source>
        <dbReference type="EMBL" id="MBB5138790.1"/>
    </source>
</evidence>
<gene>
    <name evidence="2" type="ORF">HNP84_008548</name>
</gene>
<dbReference type="InterPro" id="IPR011008">
    <property type="entry name" value="Dimeric_a/b-barrel"/>
</dbReference>